<keyword evidence="7" id="KW-0723">Serine/threonine-protein kinase</keyword>
<dbReference type="Pfam" id="PF00560">
    <property type="entry name" value="LRR_1"/>
    <property type="match status" value="11"/>
</dbReference>
<keyword evidence="22" id="KW-0325">Glycoprotein</keyword>
<reference evidence="29 30" key="1">
    <citation type="journal article" date="2023" name="Hortic Res">
        <title>Pangenome of water caltrop reveals structural variations and asymmetric subgenome divergence after allopolyploidization.</title>
        <authorList>
            <person name="Zhang X."/>
            <person name="Chen Y."/>
            <person name="Wang L."/>
            <person name="Yuan Y."/>
            <person name="Fang M."/>
            <person name="Shi L."/>
            <person name="Lu R."/>
            <person name="Comes H.P."/>
            <person name="Ma Y."/>
            <person name="Chen Y."/>
            <person name="Huang G."/>
            <person name="Zhou Y."/>
            <person name="Zheng Z."/>
            <person name="Qiu Y."/>
        </authorList>
    </citation>
    <scope>NUCLEOTIDE SEQUENCE [LARGE SCALE GENOMIC DNA]</scope>
    <source>
        <strain evidence="29">F231</strain>
    </source>
</reference>
<dbReference type="GO" id="GO:0010082">
    <property type="term" value="P:regulation of root meristem growth"/>
    <property type="evidence" value="ECO:0007669"/>
    <property type="project" value="UniProtKB-ARBA"/>
</dbReference>
<evidence type="ECO:0000256" key="11">
    <source>
        <dbReference type="ARBA" id="ARBA00022692"/>
    </source>
</evidence>
<dbReference type="FunFam" id="3.30.200.20:FF:000432">
    <property type="entry name" value="LRR receptor-like serine/threonine-protein kinase EFR"/>
    <property type="match status" value="1"/>
</dbReference>
<keyword evidence="12 27" id="KW-0732">Signal</keyword>
<dbReference type="AlphaFoldDB" id="A0AAN7MNS2"/>
<evidence type="ECO:0000256" key="12">
    <source>
        <dbReference type="ARBA" id="ARBA00022729"/>
    </source>
</evidence>
<protein>
    <recommendedName>
        <fullName evidence="5">non-specific serine/threonine protein kinase</fullName>
        <ecNumber evidence="5">2.7.11.1</ecNumber>
    </recommendedName>
</protein>
<dbReference type="GO" id="GO:0005886">
    <property type="term" value="C:plasma membrane"/>
    <property type="evidence" value="ECO:0007669"/>
    <property type="project" value="UniProtKB-SubCell"/>
</dbReference>
<evidence type="ECO:0000256" key="9">
    <source>
        <dbReference type="ARBA" id="ARBA00022614"/>
    </source>
</evidence>
<dbReference type="InterPro" id="IPR013210">
    <property type="entry name" value="LRR_N_plant-typ"/>
</dbReference>
<dbReference type="Pfam" id="PF07714">
    <property type="entry name" value="PK_Tyr_Ser-Thr"/>
    <property type="match status" value="1"/>
</dbReference>
<evidence type="ECO:0000256" key="6">
    <source>
        <dbReference type="ARBA" id="ARBA00022475"/>
    </source>
</evidence>
<evidence type="ECO:0000256" key="10">
    <source>
        <dbReference type="ARBA" id="ARBA00022679"/>
    </source>
</evidence>
<evidence type="ECO:0000256" key="7">
    <source>
        <dbReference type="ARBA" id="ARBA00022527"/>
    </source>
</evidence>
<comment type="similarity">
    <text evidence="3">Belongs to the protein kinase superfamily. Ser/Thr protein kinase family.</text>
</comment>
<dbReference type="InterPro" id="IPR017441">
    <property type="entry name" value="Protein_kinase_ATP_BS"/>
</dbReference>
<dbReference type="FunFam" id="3.80.10.10:FF:000775">
    <property type="entry name" value="Predicted protein"/>
    <property type="match status" value="1"/>
</dbReference>
<name>A0AAN7MNS2_TRANT</name>
<dbReference type="GO" id="GO:0005524">
    <property type="term" value="F:ATP binding"/>
    <property type="evidence" value="ECO:0007669"/>
    <property type="project" value="UniProtKB-UniRule"/>
</dbReference>
<evidence type="ECO:0000256" key="26">
    <source>
        <dbReference type="SAM" id="Phobius"/>
    </source>
</evidence>
<evidence type="ECO:0000256" key="19">
    <source>
        <dbReference type="ARBA" id="ARBA00023136"/>
    </source>
</evidence>
<dbReference type="PROSITE" id="PS50011">
    <property type="entry name" value="PROTEIN_KINASE_DOM"/>
    <property type="match status" value="1"/>
</dbReference>
<comment type="similarity">
    <text evidence="4">Belongs to the RLP family.</text>
</comment>
<keyword evidence="16 25" id="KW-0067">ATP-binding</keyword>
<dbReference type="InterPro" id="IPR051809">
    <property type="entry name" value="Plant_receptor-like_S/T_kinase"/>
</dbReference>
<evidence type="ECO:0000256" key="4">
    <source>
        <dbReference type="ARBA" id="ARBA00009592"/>
    </source>
</evidence>
<evidence type="ECO:0000256" key="2">
    <source>
        <dbReference type="ARBA" id="ARBA00004479"/>
    </source>
</evidence>
<keyword evidence="11 26" id="KW-0812">Transmembrane</keyword>
<keyword evidence="19 26" id="KW-0472">Membrane</keyword>
<dbReference type="InterPro" id="IPR001245">
    <property type="entry name" value="Ser-Thr/Tyr_kinase_cat_dom"/>
</dbReference>
<keyword evidence="14 25" id="KW-0547">Nucleotide-binding</keyword>
<dbReference type="SUPFAM" id="SSF56112">
    <property type="entry name" value="Protein kinase-like (PK-like)"/>
    <property type="match status" value="1"/>
</dbReference>
<dbReference type="FunFam" id="1.10.510.10:FF:000358">
    <property type="entry name" value="Putative leucine-rich repeat receptor-like serine/threonine-protein kinase"/>
    <property type="match status" value="1"/>
</dbReference>
<evidence type="ECO:0000256" key="17">
    <source>
        <dbReference type="ARBA" id="ARBA00022843"/>
    </source>
</evidence>
<dbReference type="FunFam" id="3.80.10.10:FF:000288">
    <property type="entry name" value="LRR receptor-like serine/threonine-protein kinase EFR"/>
    <property type="match status" value="1"/>
</dbReference>
<keyword evidence="17" id="KW-0832">Ubl conjugation</keyword>
<evidence type="ECO:0000256" key="24">
    <source>
        <dbReference type="ARBA" id="ARBA00048679"/>
    </source>
</evidence>
<dbReference type="SMART" id="SM00369">
    <property type="entry name" value="LRR_TYP"/>
    <property type="match status" value="8"/>
</dbReference>
<evidence type="ECO:0000256" key="3">
    <source>
        <dbReference type="ARBA" id="ARBA00008684"/>
    </source>
</evidence>
<keyword evidence="10" id="KW-0808">Transferase</keyword>
<evidence type="ECO:0000256" key="18">
    <source>
        <dbReference type="ARBA" id="ARBA00022989"/>
    </source>
</evidence>
<dbReference type="GO" id="GO:0010074">
    <property type="term" value="P:maintenance of meristem identity"/>
    <property type="evidence" value="ECO:0007669"/>
    <property type="project" value="UniProtKB-ARBA"/>
</dbReference>
<dbReference type="Proteomes" id="UP001346149">
    <property type="component" value="Unassembled WGS sequence"/>
</dbReference>
<evidence type="ECO:0000259" key="28">
    <source>
        <dbReference type="PROSITE" id="PS50011"/>
    </source>
</evidence>
<dbReference type="Gene3D" id="1.10.510.10">
    <property type="entry name" value="Transferase(Phosphotransferase) domain 1"/>
    <property type="match status" value="1"/>
</dbReference>
<evidence type="ECO:0000256" key="16">
    <source>
        <dbReference type="ARBA" id="ARBA00022840"/>
    </source>
</evidence>
<keyword evidence="6" id="KW-1003">Cell membrane</keyword>
<evidence type="ECO:0000256" key="22">
    <source>
        <dbReference type="ARBA" id="ARBA00023180"/>
    </source>
</evidence>
<keyword evidence="13" id="KW-0677">Repeat</keyword>
<dbReference type="InterPro" id="IPR011009">
    <property type="entry name" value="Kinase-like_dom_sf"/>
</dbReference>
<dbReference type="GO" id="GO:0004674">
    <property type="term" value="F:protein serine/threonine kinase activity"/>
    <property type="evidence" value="ECO:0007669"/>
    <property type="project" value="UniProtKB-KW"/>
</dbReference>
<dbReference type="PROSITE" id="PS00107">
    <property type="entry name" value="PROTEIN_KINASE_ATP"/>
    <property type="match status" value="1"/>
</dbReference>
<comment type="subcellular location">
    <subcellularLocation>
        <location evidence="1">Cell membrane</location>
        <topology evidence="1">Single-pass membrane protein</topology>
    </subcellularLocation>
    <subcellularLocation>
        <location evidence="2">Membrane</location>
        <topology evidence="2">Single-pass type I membrane protein</topology>
    </subcellularLocation>
</comment>
<keyword evidence="8" id="KW-0597">Phosphoprotein</keyword>
<proteinExistence type="inferred from homology"/>
<dbReference type="InterPro" id="IPR008271">
    <property type="entry name" value="Ser/Thr_kinase_AS"/>
</dbReference>
<comment type="caution">
    <text evidence="29">The sequence shown here is derived from an EMBL/GenBank/DDBJ whole genome shotgun (WGS) entry which is preliminary data.</text>
</comment>
<keyword evidence="9" id="KW-0433">Leucine-rich repeat</keyword>
<keyword evidence="18 26" id="KW-1133">Transmembrane helix</keyword>
<evidence type="ECO:0000256" key="27">
    <source>
        <dbReference type="SAM" id="SignalP"/>
    </source>
</evidence>
<feature type="domain" description="Protein kinase" evidence="28">
    <location>
        <begin position="704"/>
        <end position="986"/>
    </location>
</feature>
<evidence type="ECO:0000313" key="29">
    <source>
        <dbReference type="EMBL" id="KAK4802357.1"/>
    </source>
</evidence>
<dbReference type="InterPro" id="IPR032675">
    <property type="entry name" value="LRR_dom_sf"/>
</dbReference>
<keyword evidence="15" id="KW-0418">Kinase</keyword>
<feature type="chain" id="PRO_5042984165" description="non-specific serine/threonine protein kinase" evidence="27">
    <location>
        <begin position="21"/>
        <end position="1018"/>
    </location>
</feature>
<dbReference type="EC" id="2.7.11.1" evidence="5"/>
<keyword evidence="30" id="KW-1185">Reference proteome</keyword>
<evidence type="ECO:0000256" key="25">
    <source>
        <dbReference type="PROSITE-ProRule" id="PRU10141"/>
    </source>
</evidence>
<comment type="catalytic activity">
    <reaction evidence="23">
        <text>L-threonyl-[protein] + ATP = O-phospho-L-threonyl-[protein] + ADP + H(+)</text>
        <dbReference type="Rhea" id="RHEA:46608"/>
        <dbReference type="Rhea" id="RHEA-COMP:11060"/>
        <dbReference type="Rhea" id="RHEA-COMP:11605"/>
        <dbReference type="ChEBI" id="CHEBI:15378"/>
        <dbReference type="ChEBI" id="CHEBI:30013"/>
        <dbReference type="ChEBI" id="CHEBI:30616"/>
        <dbReference type="ChEBI" id="CHEBI:61977"/>
        <dbReference type="ChEBI" id="CHEBI:456216"/>
        <dbReference type="EC" id="2.7.11.1"/>
    </reaction>
</comment>
<dbReference type="EMBL" id="JAXQNO010000002">
    <property type="protein sequence ID" value="KAK4802357.1"/>
    <property type="molecule type" value="Genomic_DNA"/>
</dbReference>
<dbReference type="InterPro" id="IPR003591">
    <property type="entry name" value="Leu-rich_rpt_typical-subtyp"/>
</dbReference>
<accession>A0AAN7MNS2</accession>
<gene>
    <name evidence="29" type="ORF">SAY86_000560</name>
</gene>
<feature type="signal peptide" evidence="27">
    <location>
        <begin position="1"/>
        <end position="20"/>
    </location>
</feature>
<evidence type="ECO:0000256" key="5">
    <source>
        <dbReference type="ARBA" id="ARBA00012513"/>
    </source>
</evidence>
<organism evidence="29 30">
    <name type="scientific">Trapa natans</name>
    <name type="common">Water chestnut</name>
    <dbReference type="NCBI Taxonomy" id="22666"/>
    <lineage>
        <taxon>Eukaryota</taxon>
        <taxon>Viridiplantae</taxon>
        <taxon>Streptophyta</taxon>
        <taxon>Embryophyta</taxon>
        <taxon>Tracheophyta</taxon>
        <taxon>Spermatophyta</taxon>
        <taxon>Magnoliopsida</taxon>
        <taxon>eudicotyledons</taxon>
        <taxon>Gunneridae</taxon>
        <taxon>Pentapetalae</taxon>
        <taxon>rosids</taxon>
        <taxon>malvids</taxon>
        <taxon>Myrtales</taxon>
        <taxon>Lythraceae</taxon>
        <taxon>Trapa</taxon>
    </lineage>
</organism>
<evidence type="ECO:0000256" key="13">
    <source>
        <dbReference type="ARBA" id="ARBA00022737"/>
    </source>
</evidence>
<feature type="binding site" evidence="25">
    <location>
        <position position="735"/>
    </location>
    <ligand>
        <name>ATP</name>
        <dbReference type="ChEBI" id="CHEBI:30616"/>
    </ligand>
</feature>
<dbReference type="InterPro" id="IPR000719">
    <property type="entry name" value="Prot_kinase_dom"/>
</dbReference>
<dbReference type="FunFam" id="3.80.10.10:FF:000041">
    <property type="entry name" value="LRR receptor-like serine/threonine-protein kinase ERECTA"/>
    <property type="match status" value="1"/>
</dbReference>
<evidence type="ECO:0000256" key="15">
    <source>
        <dbReference type="ARBA" id="ARBA00022777"/>
    </source>
</evidence>
<evidence type="ECO:0000256" key="21">
    <source>
        <dbReference type="ARBA" id="ARBA00023170"/>
    </source>
</evidence>
<keyword evidence="20" id="KW-1015">Disulfide bond</keyword>
<evidence type="ECO:0000256" key="23">
    <source>
        <dbReference type="ARBA" id="ARBA00047899"/>
    </source>
</evidence>
<evidence type="ECO:0000256" key="1">
    <source>
        <dbReference type="ARBA" id="ARBA00004162"/>
    </source>
</evidence>
<dbReference type="SUPFAM" id="SSF52058">
    <property type="entry name" value="L domain-like"/>
    <property type="match status" value="2"/>
</dbReference>
<dbReference type="Gene3D" id="3.80.10.10">
    <property type="entry name" value="Ribonuclease Inhibitor"/>
    <property type="match status" value="4"/>
</dbReference>
<dbReference type="Gene3D" id="3.30.200.20">
    <property type="entry name" value="Phosphorylase Kinase, domain 1"/>
    <property type="match status" value="1"/>
</dbReference>
<dbReference type="PANTHER" id="PTHR27008:SF596">
    <property type="entry name" value="OS02G0215500 PROTEIN"/>
    <property type="match status" value="1"/>
</dbReference>
<evidence type="ECO:0000313" key="30">
    <source>
        <dbReference type="Proteomes" id="UP001346149"/>
    </source>
</evidence>
<dbReference type="PANTHER" id="PTHR27008">
    <property type="entry name" value="OS04G0122200 PROTEIN"/>
    <property type="match status" value="1"/>
</dbReference>
<dbReference type="SMART" id="SM00220">
    <property type="entry name" value="S_TKc"/>
    <property type="match status" value="1"/>
</dbReference>
<evidence type="ECO:0000256" key="8">
    <source>
        <dbReference type="ARBA" id="ARBA00022553"/>
    </source>
</evidence>
<comment type="catalytic activity">
    <reaction evidence="24">
        <text>L-seryl-[protein] + ATP = O-phospho-L-seryl-[protein] + ADP + H(+)</text>
        <dbReference type="Rhea" id="RHEA:17989"/>
        <dbReference type="Rhea" id="RHEA-COMP:9863"/>
        <dbReference type="Rhea" id="RHEA-COMP:11604"/>
        <dbReference type="ChEBI" id="CHEBI:15378"/>
        <dbReference type="ChEBI" id="CHEBI:29999"/>
        <dbReference type="ChEBI" id="CHEBI:30616"/>
        <dbReference type="ChEBI" id="CHEBI:83421"/>
        <dbReference type="ChEBI" id="CHEBI:456216"/>
        <dbReference type="EC" id="2.7.11.1"/>
    </reaction>
</comment>
<dbReference type="Pfam" id="PF08263">
    <property type="entry name" value="LRRNT_2"/>
    <property type="match status" value="1"/>
</dbReference>
<evidence type="ECO:0000256" key="14">
    <source>
        <dbReference type="ARBA" id="ARBA00022741"/>
    </source>
</evidence>
<feature type="transmembrane region" description="Helical" evidence="26">
    <location>
        <begin position="647"/>
        <end position="670"/>
    </location>
</feature>
<dbReference type="InterPro" id="IPR001611">
    <property type="entry name" value="Leu-rich_rpt"/>
</dbReference>
<sequence>MSSPSFHAISLLLFIFFGMAEYCWMSGNKTDMLSLLEFKSLIRDDPFGVLTSWNESVHFCRWHGITCSRRHQRVAILDLHSYKLSGSISPHLGNLSFLREINFLENELNGEIPPQIGYLKRLETLQMSNNSLTGSIPVSLSNCSYLTNFSLSYNQLSGEIPVELTSLTKLRNLHVKNNYLTGLIPASVGNLSYLESLSLTENALLGSLPRTLGWLKNIRRLEFSVNYLSGSLPPSIFNLSTLTFLFFMENNFQGSLPPHLFNALPNIQHISFGYNFFWGSIPISISNASTLLSFQAQHNLLSGRVPSMGNLNRLWRLYIWGNNLGRGKASDVSFLSSLVNATRLEVVDIAENYIGGRLPQMICNFSTSLSDFSLGHNQISGSIPPGLGHLVGLRLLDMQDNQISGAIPPSIGKLQKLVQLYLDRNRLTGSIPLSIGNLTQLSVFSLGGNFLQERIPPSLGRLQALIYLDLKRNNLAGSIPEEVSSLTVISTNLDLSHNKLVGPLPTGIGNLKNLGRLDVSDNMLSGEIPSSLGSCVRLEALYMAGNKFHGGIPSTLSSLKGLQELNLSRNLLSGQIPTFLESLKVLQILDLSYNNFNGVVPVNGVFKNSSHVFLLGNDNLCGGRIELRLPDCPLHSKRPKTKSRVKIVILIVSSVVGASLLALLVFLTLLKRKRRGPSSTGLVHEHGPFLSVSYHSLLKATDGFSEANLIGIGAFGRVYRGIISEDEEEKIIAVKVLNLLVPGAEKSFLAECEALRNIRHRNLVKVLTACSGIDSNRNDFKALVYEFMPNGSLEDWLHQTCHGVREGEDDGARGIRKSLSLLERLNIAIDTAWAVEYLHHNCETPIIHRDLKPSNILLDAEMVAHVGDFGLARLIPEPVGQPSANHTCTTTEVKGSAGYVAPEYGMGGKASAAGDIYSYGIVLLEMFTGKRPTDQMFDEELNLHKFVKKSLSCGVEEIIDPVLLQGNKASARSGRDKVINCLVSVFQVGVACSSGQPKERLCVREVVNELNSIRKRLV</sequence>
<keyword evidence="21" id="KW-0675">Receptor</keyword>
<dbReference type="PROSITE" id="PS00108">
    <property type="entry name" value="PROTEIN_KINASE_ST"/>
    <property type="match status" value="1"/>
</dbReference>
<evidence type="ECO:0000256" key="20">
    <source>
        <dbReference type="ARBA" id="ARBA00023157"/>
    </source>
</evidence>